<proteinExistence type="predicted"/>
<dbReference type="SMART" id="SM00594">
    <property type="entry name" value="UAS"/>
    <property type="match status" value="1"/>
</dbReference>
<accession>A0AA39WCZ7</accession>
<gene>
    <name evidence="4" type="ORF">B0T17DRAFT_511525</name>
</gene>
<organism evidence="4 5">
    <name type="scientific">Bombardia bombarda</name>
    <dbReference type="NCBI Taxonomy" id="252184"/>
    <lineage>
        <taxon>Eukaryota</taxon>
        <taxon>Fungi</taxon>
        <taxon>Dikarya</taxon>
        <taxon>Ascomycota</taxon>
        <taxon>Pezizomycotina</taxon>
        <taxon>Sordariomycetes</taxon>
        <taxon>Sordariomycetidae</taxon>
        <taxon>Sordariales</taxon>
        <taxon>Lasiosphaeriaceae</taxon>
        <taxon>Bombardia</taxon>
    </lineage>
</organism>
<protein>
    <recommendedName>
        <fullName evidence="3">UAS domain-containing protein</fullName>
    </recommendedName>
</protein>
<dbReference type="SUPFAM" id="SSF54236">
    <property type="entry name" value="Ubiquitin-like"/>
    <property type="match status" value="1"/>
</dbReference>
<reference evidence="4" key="1">
    <citation type="submission" date="2023-06" db="EMBL/GenBank/DDBJ databases">
        <title>Genome-scale phylogeny and comparative genomics of the fungal order Sordariales.</title>
        <authorList>
            <consortium name="Lawrence Berkeley National Laboratory"/>
            <person name="Hensen N."/>
            <person name="Bonometti L."/>
            <person name="Westerberg I."/>
            <person name="Brannstrom I.O."/>
            <person name="Guillou S."/>
            <person name="Cros-Aarteil S."/>
            <person name="Calhoun S."/>
            <person name="Haridas S."/>
            <person name="Kuo A."/>
            <person name="Mondo S."/>
            <person name="Pangilinan J."/>
            <person name="Riley R."/>
            <person name="LaButti K."/>
            <person name="Andreopoulos B."/>
            <person name="Lipzen A."/>
            <person name="Chen C."/>
            <person name="Yanf M."/>
            <person name="Daum C."/>
            <person name="Ng V."/>
            <person name="Clum A."/>
            <person name="Steindorff A."/>
            <person name="Ohm R."/>
            <person name="Martin F."/>
            <person name="Silar P."/>
            <person name="Natvig D."/>
            <person name="Lalanne C."/>
            <person name="Gautier V."/>
            <person name="Ament-velasquez S.L."/>
            <person name="Kruys A."/>
            <person name="Hutchinson M.I."/>
            <person name="Powell A.J."/>
            <person name="Barry K."/>
            <person name="Miller A.N."/>
            <person name="Grigoriev I.V."/>
            <person name="Debuchy R."/>
            <person name="Gladieux P."/>
            <person name="Thoren M.H."/>
            <person name="Johannesson H."/>
        </authorList>
    </citation>
    <scope>NUCLEOTIDE SEQUENCE</scope>
    <source>
        <strain evidence="4">SMH3391-2</strain>
    </source>
</reference>
<dbReference type="Proteomes" id="UP001174934">
    <property type="component" value="Unassembled WGS sequence"/>
</dbReference>
<dbReference type="InterPro" id="IPR029071">
    <property type="entry name" value="Ubiquitin-like_domsf"/>
</dbReference>
<feature type="domain" description="UAS" evidence="3">
    <location>
        <begin position="184"/>
        <end position="316"/>
    </location>
</feature>
<dbReference type="PANTHER" id="PTHR23322:SF1">
    <property type="entry name" value="FAS-ASSOCIATED FACTOR 2"/>
    <property type="match status" value="1"/>
</dbReference>
<keyword evidence="1" id="KW-0175">Coiled coil</keyword>
<dbReference type="PANTHER" id="PTHR23322">
    <property type="entry name" value="FAS-ASSOCIATED PROTEIN"/>
    <property type="match status" value="1"/>
</dbReference>
<dbReference type="GO" id="GO:0005783">
    <property type="term" value="C:endoplasmic reticulum"/>
    <property type="evidence" value="ECO:0007669"/>
    <property type="project" value="TreeGrafter"/>
</dbReference>
<evidence type="ECO:0000313" key="5">
    <source>
        <dbReference type="Proteomes" id="UP001174934"/>
    </source>
</evidence>
<dbReference type="SUPFAM" id="SSF52833">
    <property type="entry name" value="Thioredoxin-like"/>
    <property type="match status" value="1"/>
</dbReference>
<dbReference type="Gene3D" id="3.10.20.90">
    <property type="entry name" value="Phosphatidylinositol 3-kinase Catalytic Subunit, Chain A, domain 1"/>
    <property type="match status" value="1"/>
</dbReference>
<keyword evidence="5" id="KW-1185">Reference proteome</keyword>
<dbReference type="InterPro" id="IPR036249">
    <property type="entry name" value="Thioredoxin-like_sf"/>
</dbReference>
<dbReference type="GO" id="GO:0036503">
    <property type="term" value="P:ERAD pathway"/>
    <property type="evidence" value="ECO:0007669"/>
    <property type="project" value="TreeGrafter"/>
</dbReference>
<dbReference type="InterPro" id="IPR009060">
    <property type="entry name" value="UBA-like_sf"/>
</dbReference>
<dbReference type="EMBL" id="JAULSR010000009">
    <property type="protein sequence ID" value="KAK0612311.1"/>
    <property type="molecule type" value="Genomic_DNA"/>
</dbReference>
<evidence type="ECO:0000256" key="2">
    <source>
        <dbReference type="SAM" id="MobiDB-lite"/>
    </source>
</evidence>
<dbReference type="AlphaFoldDB" id="A0AA39WCZ7"/>
<dbReference type="Gene3D" id="3.40.30.10">
    <property type="entry name" value="Glutaredoxin"/>
    <property type="match status" value="1"/>
</dbReference>
<feature type="region of interest" description="Disordered" evidence="2">
    <location>
        <begin position="88"/>
        <end position="107"/>
    </location>
</feature>
<evidence type="ECO:0000313" key="4">
    <source>
        <dbReference type="EMBL" id="KAK0612311.1"/>
    </source>
</evidence>
<evidence type="ECO:0000259" key="3">
    <source>
        <dbReference type="SMART" id="SM00594"/>
    </source>
</evidence>
<dbReference type="Gene3D" id="1.10.8.10">
    <property type="entry name" value="DNA helicase RuvA subunit, C-terminal domain"/>
    <property type="match status" value="1"/>
</dbReference>
<dbReference type="Pfam" id="PF14555">
    <property type="entry name" value="UBA_4"/>
    <property type="match status" value="1"/>
</dbReference>
<name>A0AA39WCZ7_9PEZI</name>
<comment type="caution">
    <text evidence="4">The sequence shown here is derived from an EMBL/GenBank/DDBJ whole genome shotgun (WGS) entry which is preliminary data.</text>
</comment>
<feature type="coiled-coil region" evidence="1">
    <location>
        <begin position="365"/>
        <end position="392"/>
    </location>
</feature>
<dbReference type="GO" id="GO:0043130">
    <property type="term" value="F:ubiquitin binding"/>
    <property type="evidence" value="ECO:0007669"/>
    <property type="project" value="TreeGrafter"/>
</dbReference>
<evidence type="ECO:0000256" key="1">
    <source>
        <dbReference type="SAM" id="Coils"/>
    </source>
</evidence>
<dbReference type="SUPFAM" id="SSF46934">
    <property type="entry name" value="UBA-like"/>
    <property type="match status" value="1"/>
</dbReference>
<dbReference type="InterPro" id="IPR006577">
    <property type="entry name" value="UAS"/>
</dbReference>
<dbReference type="InterPro" id="IPR050730">
    <property type="entry name" value="UBX_domain-protein"/>
</dbReference>
<sequence>MATSGDELDMSHLEAGQLETLLQYAEVTGQEFKDAVPLLQRSQWNLQIAIAKFFDGEAANPFTEPEAVHNEAPQASARLENLQDSFVEPTVRAPRAPRSPQTEPAPRVVPRPPILYRPPFLLAVLFAPFRVWHTIVSGLMRTIFYMFSLFPQSLRPRSVASSIRKGWKTSNERRVLPPKETAERFRREFEEEYGTHNLPFFEGGYAQALDTAKKDLKFLLTVLISPEHDDTESFIRNTLCSPKVVNFVNDPSNNIIIWGGNVSDSEAYQVAYEYMCSKYPFSCLVCLTPQEGSTRMGIVKRLTGPMTPAAYIAGLQSAIAKYAPDLDGVRAERAVQAVTRNLRDEQDSAYERSLALDRERARQRRDAAAAAAAAEKRALEEAEAAERLAELRGQWRKWRATTIVPEPGAGAKDVVRLALNMPASSGVGRVVRRFSSQTSLEELYAFVECYDLLQQEEELGDKVAKPEGYQHKYEFRIASVMPRETFGPSDAVTIGEKMGRGGNLVVEEILYDEDEDE</sequence>